<reference evidence="3" key="1">
    <citation type="journal article" date="2019" name="Int. J. Syst. Evol. Microbiol.">
        <title>The Global Catalogue of Microorganisms (GCM) 10K type strain sequencing project: providing services to taxonomists for standard genome sequencing and annotation.</title>
        <authorList>
            <consortium name="The Broad Institute Genomics Platform"/>
            <consortium name="The Broad Institute Genome Sequencing Center for Infectious Disease"/>
            <person name="Wu L."/>
            <person name="Ma J."/>
        </authorList>
    </citation>
    <scope>NUCLEOTIDE SEQUENCE [LARGE SCALE GENOMIC DNA]</scope>
    <source>
        <strain evidence="3">NBRC 103166</strain>
    </source>
</reference>
<dbReference type="InterPro" id="IPR011990">
    <property type="entry name" value="TPR-like_helical_dom_sf"/>
</dbReference>
<dbReference type="Pfam" id="PF13174">
    <property type="entry name" value="TPR_6"/>
    <property type="match status" value="1"/>
</dbReference>
<accession>A0ABQ6E1T3</accession>
<proteinExistence type="predicted"/>
<dbReference type="Pfam" id="PF13181">
    <property type="entry name" value="TPR_8"/>
    <property type="match status" value="1"/>
</dbReference>
<dbReference type="SUPFAM" id="SSF48452">
    <property type="entry name" value="TPR-like"/>
    <property type="match status" value="1"/>
</dbReference>
<organism evidence="2 3">
    <name type="scientific">Psychromonas marina</name>
    <dbReference type="NCBI Taxonomy" id="88364"/>
    <lineage>
        <taxon>Bacteria</taxon>
        <taxon>Pseudomonadati</taxon>
        <taxon>Pseudomonadota</taxon>
        <taxon>Gammaproteobacteria</taxon>
        <taxon>Alteromonadales</taxon>
        <taxon>Psychromonadaceae</taxon>
        <taxon>Psychromonas</taxon>
    </lineage>
</organism>
<evidence type="ECO:0008006" key="4">
    <source>
        <dbReference type="Google" id="ProtNLM"/>
    </source>
</evidence>
<keyword evidence="1" id="KW-0732">Signal</keyword>
<name>A0ABQ6E1T3_9GAMM</name>
<dbReference type="Proteomes" id="UP001157353">
    <property type="component" value="Unassembled WGS sequence"/>
</dbReference>
<evidence type="ECO:0000256" key="1">
    <source>
        <dbReference type="SAM" id="SignalP"/>
    </source>
</evidence>
<keyword evidence="3" id="KW-1185">Reference proteome</keyword>
<dbReference type="InterPro" id="IPR019734">
    <property type="entry name" value="TPR_rpt"/>
</dbReference>
<evidence type="ECO:0000313" key="2">
    <source>
        <dbReference type="EMBL" id="GLS90991.1"/>
    </source>
</evidence>
<gene>
    <name evidence="2" type="ORF">GCM10007916_20580</name>
</gene>
<dbReference type="EMBL" id="BSPQ01000005">
    <property type="protein sequence ID" value="GLS90991.1"/>
    <property type="molecule type" value="Genomic_DNA"/>
</dbReference>
<dbReference type="RefSeq" id="WP_284204102.1">
    <property type="nucleotide sequence ID" value="NZ_BSPQ01000005.1"/>
</dbReference>
<dbReference type="Gene3D" id="1.25.40.10">
    <property type="entry name" value="Tetratricopeptide repeat domain"/>
    <property type="match status" value="2"/>
</dbReference>
<feature type="chain" id="PRO_5046929343" description="Tetratricopeptide repeat protein" evidence="1">
    <location>
        <begin position="23"/>
        <end position="401"/>
    </location>
</feature>
<dbReference type="SUPFAM" id="SSF81901">
    <property type="entry name" value="HCP-like"/>
    <property type="match status" value="1"/>
</dbReference>
<sequence length="401" mass="45780">MKVALISVLLIANLFFSASSIASEKFSLSARVGQQVTKAFELYELGNIDKTLAVIEKIRPRSAFDKAYIKRFQGNLYWEKGDEKRALQSLHIAVNEHALSDHEQSQSERMLADLYLNQKQTDNAIKLYKTLIQKVPSEDLYKHLALAYYQKKSWNNLVDATSNGIKLSAEFNQSIHILQLSALFELKDYKKANKTLVKLTEHDAKTKRWWMQLASTYQILKQDKKALATYEQAYQLGFLENKSEIKRLANFRASLGAPYQAALLLESSINSGKLAADSKNYQQLAQFWQVAREYDKAQQYWGRSADLNGDAQNYFTQAQLLQLLGRHEQMLTVLASIKADDQALQGKVAITQVQGLFALKKYQQAKQIAEQLIDNPDNKDRALQWVKLLESREADAQQFAI</sequence>
<protein>
    <recommendedName>
        <fullName evidence="4">Tetratricopeptide repeat protein</fullName>
    </recommendedName>
</protein>
<feature type="signal peptide" evidence="1">
    <location>
        <begin position="1"/>
        <end position="22"/>
    </location>
</feature>
<comment type="caution">
    <text evidence="2">The sequence shown here is derived from an EMBL/GenBank/DDBJ whole genome shotgun (WGS) entry which is preliminary data.</text>
</comment>
<evidence type="ECO:0000313" key="3">
    <source>
        <dbReference type="Proteomes" id="UP001157353"/>
    </source>
</evidence>